<dbReference type="EMBL" id="PEIB01000001">
    <property type="protein sequence ID" value="RXJ74773.1"/>
    <property type="molecule type" value="Genomic_DNA"/>
</dbReference>
<gene>
    <name evidence="1" type="ORF">CS022_00670</name>
</gene>
<reference evidence="1 2" key="1">
    <citation type="submission" date="2017-10" db="EMBL/GenBank/DDBJ databases">
        <title>Nyctiphanis sp. nov., isolated from the stomach of the euphausiid Nyctiphanes simplex (Hansen, 1911) in the Gulf of California.</title>
        <authorList>
            <person name="Gomez-Gil B."/>
            <person name="Aguilar-Mendez M."/>
            <person name="Lopez-Cortes A."/>
            <person name="Gomez-Gutierrez J."/>
            <person name="Roque A."/>
            <person name="Lang E."/>
            <person name="Gonzalez-Castillo A."/>
        </authorList>
    </citation>
    <scope>NUCLEOTIDE SEQUENCE [LARGE SCALE GENOMIC DNA]</scope>
    <source>
        <strain evidence="1 2">CAIM 600</strain>
    </source>
</reference>
<accession>A0A4Q0YV80</accession>
<name>A0A4Q0YV80_9GAMM</name>
<dbReference type="Proteomes" id="UP000290287">
    <property type="component" value="Unassembled WGS sequence"/>
</dbReference>
<protein>
    <submittedName>
        <fullName evidence="1">Uncharacterized protein</fullName>
    </submittedName>
</protein>
<organism evidence="1 2">
    <name type="scientific">Veronia nyctiphanis</name>
    <dbReference type="NCBI Taxonomy" id="1278244"/>
    <lineage>
        <taxon>Bacteria</taxon>
        <taxon>Pseudomonadati</taxon>
        <taxon>Pseudomonadota</taxon>
        <taxon>Gammaproteobacteria</taxon>
        <taxon>Vibrionales</taxon>
        <taxon>Vibrionaceae</taxon>
        <taxon>Veronia</taxon>
    </lineage>
</organism>
<sequence>MSTKMPLNTPPPSIVPFPAHERGYELSKPDLSIDEHQWQATHLLIFTHSLIVPAVPHSPTKAGWKHKNHTLNISFTSIHCLRIAATKSNIQKGSSIAALSSSSWL</sequence>
<evidence type="ECO:0000313" key="2">
    <source>
        <dbReference type="Proteomes" id="UP000290287"/>
    </source>
</evidence>
<comment type="caution">
    <text evidence="1">The sequence shown here is derived from an EMBL/GenBank/DDBJ whole genome shotgun (WGS) entry which is preliminary data.</text>
</comment>
<proteinExistence type="predicted"/>
<dbReference type="AlphaFoldDB" id="A0A4Q0YV80"/>
<evidence type="ECO:0000313" key="1">
    <source>
        <dbReference type="EMBL" id="RXJ74773.1"/>
    </source>
</evidence>
<keyword evidence="2" id="KW-1185">Reference proteome</keyword>